<evidence type="ECO:0000313" key="2">
    <source>
        <dbReference type="Proteomes" id="UP001195483"/>
    </source>
</evidence>
<sequence length="152" mass="17970">MFHAYTHEISFLREIFKLCQTYFTFINFRCLFSMFKFLLRVSRVVLFSDHSHLNPQYLQDLVLFKKVRQVTHELLCVQKYLLNVAEPHGINLSNLLPGCFVVGHNTIFQHMLGYTWRPVLIVEEETRKSVERFTNPREATGKLSHISTFTKS</sequence>
<reference evidence="1" key="1">
    <citation type="journal article" date="2021" name="Genome Biol. Evol.">
        <title>A High-Quality Reference Genome for a Parasitic Bivalve with Doubly Uniparental Inheritance (Bivalvia: Unionida).</title>
        <authorList>
            <person name="Smith C.H."/>
        </authorList>
    </citation>
    <scope>NUCLEOTIDE SEQUENCE</scope>
    <source>
        <strain evidence="1">CHS0354</strain>
    </source>
</reference>
<dbReference type="Proteomes" id="UP001195483">
    <property type="component" value="Unassembled WGS sequence"/>
</dbReference>
<organism evidence="1 2">
    <name type="scientific">Potamilus streckersoni</name>
    <dbReference type="NCBI Taxonomy" id="2493646"/>
    <lineage>
        <taxon>Eukaryota</taxon>
        <taxon>Metazoa</taxon>
        <taxon>Spiralia</taxon>
        <taxon>Lophotrochozoa</taxon>
        <taxon>Mollusca</taxon>
        <taxon>Bivalvia</taxon>
        <taxon>Autobranchia</taxon>
        <taxon>Heteroconchia</taxon>
        <taxon>Palaeoheterodonta</taxon>
        <taxon>Unionida</taxon>
        <taxon>Unionoidea</taxon>
        <taxon>Unionidae</taxon>
        <taxon>Ambleminae</taxon>
        <taxon>Lampsilini</taxon>
        <taxon>Potamilus</taxon>
    </lineage>
</organism>
<name>A0AAE0VKQ6_9BIVA</name>
<proteinExistence type="predicted"/>
<reference evidence="1" key="2">
    <citation type="journal article" date="2021" name="Genome Biol. Evol.">
        <title>Developing a high-quality reference genome for a parasitic bivalve with doubly uniparental inheritance (Bivalvia: Unionida).</title>
        <authorList>
            <person name="Smith C.H."/>
        </authorList>
    </citation>
    <scope>NUCLEOTIDE SEQUENCE</scope>
    <source>
        <strain evidence="1">CHS0354</strain>
        <tissue evidence="1">Mantle</tissue>
    </source>
</reference>
<evidence type="ECO:0000313" key="1">
    <source>
        <dbReference type="EMBL" id="KAK3581863.1"/>
    </source>
</evidence>
<gene>
    <name evidence="1" type="ORF">CHS0354_032769</name>
</gene>
<accession>A0AAE0VKQ6</accession>
<comment type="caution">
    <text evidence="1">The sequence shown here is derived from an EMBL/GenBank/DDBJ whole genome shotgun (WGS) entry which is preliminary data.</text>
</comment>
<dbReference type="EMBL" id="JAEAOA010001932">
    <property type="protein sequence ID" value="KAK3581863.1"/>
    <property type="molecule type" value="Genomic_DNA"/>
</dbReference>
<protein>
    <submittedName>
        <fullName evidence="1">Uncharacterized protein</fullName>
    </submittedName>
</protein>
<reference evidence="1" key="3">
    <citation type="submission" date="2023-05" db="EMBL/GenBank/DDBJ databases">
        <authorList>
            <person name="Smith C.H."/>
        </authorList>
    </citation>
    <scope>NUCLEOTIDE SEQUENCE</scope>
    <source>
        <strain evidence="1">CHS0354</strain>
        <tissue evidence="1">Mantle</tissue>
    </source>
</reference>
<keyword evidence="2" id="KW-1185">Reference proteome</keyword>
<dbReference type="AlphaFoldDB" id="A0AAE0VKQ6"/>